<keyword evidence="1" id="KW-1133">Transmembrane helix</keyword>
<organism evidence="2 3">
    <name type="scientific">Latilactobacillus curvatus</name>
    <name type="common">Lactobacillus curvatus</name>
    <dbReference type="NCBI Taxonomy" id="28038"/>
    <lineage>
        <taxon>Bacteria</taxon>
        <taxon>Bacillati</taxon>
        <taxon>Bacillota</taxon>
        <taxon>Bacilli</taxon>
        <taxon>Lactobacillales</taxon>
        <taxon>Lactobacillaceae</taxon>
        <taxon>Latilactobacillus</taxon>
    </lineage>
</organism>
<dbReference type="Proteomes" id="UP000257607">
    <property type="component" value="Chromosome"/>
</dbReference>
<accession>A0A385AD71</accession>
<proteinExistence type="predicted"/>
<dbReference type="PANTHER" id="PTHR38454">
    <property type="entry name" value="INTEGRAL MEMBRANE PROTEIN-RELATED"/>
    <property type="match status" value="1"/>
</dbReference>
<protein>
    <recommendedName>
        <fullName evidence="4">Bacterial membrane protein YfhO</fullName>
    </recommendedName>
</protein>
<name>A0A385AD71_LATCU</name>
<dbReference type="RefSeq" id="WP_081395371.1">
    <property type="nucleotide sequence ID" value="NZ_CP016221.1"/>
</dbReference>
<feature type="transmembrane region" description="Helical" evidence="1">
    <location>
        <begin position="439"/>
        <end position="458"/>
    </location>
</feature>
<dbReference type="PANTHER" id="PTHR38454:SF1">
    <property type="entry name" value="INTEGRAL MEMBRANE PROTEIN"/>
    <property type="match status" value="1"/>
</dbReference>
<reference evidence="2 3" key="1">
    <citation type="submission" date="2018-07" db="EMBL/GenBank/DDBJ databases">
        <title>Lactobacillus curvatus genome sequence.</title>
        <authorList>
            <person name="Prechtl R."/>
        </authorList>
    </citation>
    <scope>NUCLEOTIDE SEQUENCE [LARGE SCALE GENOMIC DNA]</scope>
    <source>
        <strain evidence="2 3">TMW 1.1928</strain>
    </source>
</reference>
<feature type="transmembrane region" description="Helical" evidence="1">
    <location>
        <begin position="12"/>
        <end position="31"/>
    </location>
</feature>
<evidence type="ECO:0000256" key="1">
    <source>
        <dbReference type="SAM" id="Phobius"/>
    </source>
</evidence>
<feature type="transmembrane region" description="Helical" evidence="1">
    <location>
        <begin position="233"/>
        <end position="254"/>
    </location>
</feature>
<evidence type="ECO:0000313" key="2">
    <source>
        <dbReference type="EMBL" id="AXN35543.1"/>
    </source>
</evidence>
<evidence type="ECO:0000313" key="3">
    <source>
        <dbReference type="Proteomes" id="UP000257607"/>
    </source>
</evidence>
<feature type="transmembrane region" description="Helical" evidence="1">
    <location>
        <begin position="161"/>
        <end position="180"/>
    </location>
</feature>
<feature type="transmembrane region" description="Helical" evidence="1">
    <location>
        <begin position="135"/>
        <end position="154"/>
    </location>
</feature>
<keyword evidence="1" id="KW-0472">Membrane</keyword>
<feature type="transmembrane region" description="Helical" evidence="1">
    <location>
        <begin position="200"/>
        <end position="221"/>
    </location>
</feature>
<feature type="transmembrane region" description="Helical" evidence="1">
    <location>
        <begin position="385"/>
        <end position="402"/>
    </location>
</feature>
<feature type="transmembrane region" description="Helical" evidence="1">
    <location>
        <begin position="325"/>
        <end position="343"/>
    </location>
</feature>
<sequence length="870" mass="99709">MSRFYAFARRHYTLGLSFLLPFGILFIYGLLRQVFPFGGQTILTVDLGQQYIDFYAFFRSTLLHHPETFFYSFAKGLGGDMLGVWAYYLMSPFNLIVLLTPGTWLSFGVWLLVLFKTGASGLSFAYYLKSNKLLHSWWLPTLSVVYALSGFAIANQFNVMWLDALVWFPLVVLGIDRLFTGRHFWLYPLSLAALLMSNYYMGYMVCLFVIAYFAWACAHYWQTWRHLWQRAARFISGSLLAGLLSAWLLLPTFFQLTQSKGQYTIQKIHWKFEYNPLKMLSKLVIGNFNFDQMPKGEPNIFVGSLVLICAILYFGTRKIAWQERLVALLVTIFLGVSMCYEPLDLLWHGMQFPVWYPYRFSYVVSFWLIVLAVQRLHQHPRFSWYQLLLPFLMLMAAFGYTAKHLKSFTALSPNQINLSIAFLLMTCLLLLLKKPLKRYYPLLLVLCVGGEMVTNATMSLNQISYVSQKDYADYTAHLQSAISAIPNKTAFQRIGKTFMRTKNDPMQADYFGGSHFNSMLELSYPKFMGSIGEPAGDGAVADTNQTLFTDALLGYRYYLNNTSGQATIPLSTNKPDLARYNLLKKKDQIAIYQNPNALDLGFAASEKVLKHHVVANYPILEQNQIAADLVNSATEQPLFTLQFFNTVTYKNAKQKPKLNETFLRVDPKNPAHVIYTFTPTTSDPYYLTLGSNLEKNAVQVSLNGHTLQQYDTFRDTVVLNLTSNAIGQQQTVDLSFSKKEIWLQNINLYSLNYQALTHLTQQLRAHALKLNTFSNTTIKGTITIPQQNQVLMTTVPYAAGWHATVDGHPVKIKRGLKNFIAIPLKKGHHTVTLKYWPPYFYWGLTISLISAGFAIGGYYSYKYYRRRHLF</sequence>
<evidence type="ECO:0008006" key="4">
    <source>
        <dbReference type="Google" id="ProtNLM"/>
    </source>
</evidence>
<feature type="transmembrane region" description="Helical" evidence="1">
    <location>
        <begin position="69"/>
        <end position="88"/>
    </location>
</feature>
<feature type="transmembrane region" description="Helical" evidence="1">
    <location>
        <begin position="839"/>
        <end position="861"/>
    </location>
</feature>
<feature type="transmembrane region" description="Helical" evidence="1">
    <location>
        <begin position="298"/>
        <end position="316"/>
    </location>
</feature>
<dbReference type="InterPro" id="IPR018580">
    <property type="entry name" value="Uncharacterised_YfhO"/>
</dbReference>
<dbReference type="EMBL" id="CP031003">
    <property type="protein sequence ID" value="AXN35543.1"/>
    <property type="molecule type" value="Genomic_DNA"/>
</dbReference>
<feature type="transmembrane region" description="Helical" evidence="1">
    <location>
        <begin position="355"/>
        <end position="373"/>
    </location>
</feature>
<dbReference type="AlphaFoldDB" id="A0A385AD71"/>
<gene>
    <name evidence="2" type="ORF">DT351_03865</name>
</gene>
<dbReference type="Pfam" id="PF09586">
    <property type="entry name" value="YfhO"/>
    <property type="match status" value="1"/>
</dbReference>
<feature type="transmembrane region" description="Helical" evidence="1">
    <location>
        <begin position="414"/>
        <end position="432"/>
    </location>
</feature>
<keyword evidence="1" id="KW-0812">Transmembrane</keyword>